<dbReference type="InterPro" id="IPR000198">
    <property type="entry name" value="RhoGAP_dom"/>
</dbReference>
<dbReference type="CDD" id="cd00030">
    <property type="entry name" value="C2"/>
    <property type="match status" value="1"/>
</dbReference>
<dbReference type="PANTHER" id="PTHR46150">
    <property type="entry name" value="RHO GTPASE-ACTIVATING PROTEIN 100F"/>
    <property type="match status" value="1"/>
</dbReference>
<dbReference type="PROSITE" id="PS50004">
    <property type="entry name" value="C2"/>
    <property type="match status" value="1"/>
</dbReference>
<dbReference type="SMART" id="SM00324">
    <property type="entry name" value="RhoGAP"/>
    <property type="match status" value="1"/>
</dbReference>
<dbReference type="SMART" id="SM00228">
    <property type="entry name" value="PDZ"/>
    <property type="match status" value="1"/>
</dbReference>
<evidence type="ECO:0000256" key="1">
    <source>
        <dbReference type="ARBA" id="ARBA00022468"/>
    </source>
</evidence>
<dbReference type="GO" id="GO:0097060">
    <property type="term" value="C:synaptic membrane"/>
    <property type="evidence" value="ECO:0007669"/>
    <property type="project" value="TreeGrafter"/>
</dbReference>
<keyword evidence="1" id="KW-0343">GTPase activation</keyword>
<evidence type="ECO:0000313" key="6">
    <source>
        <dbReference type="EMBL" id="GFS58638.1"/>
    </source>
</evidence>
<dbReference type="GO" id="GO:0007165">
    <property type="term" value="P:signal transduction"/>
    <property type="evidence" value="ECO:0007669"/>
    <property type="project" value="InterPro"/>
</dbReference>
<dbReference type="SUPFAM" id="SSF48350">
    <property type="entry name" value="GTPase activation domain, GAP"/>
    <property type="match status" value="1"/>
</dbReference>
<dbReference type="CDD" id="cd06718">
    <property type="entry name" value="PDZ_Par6-like"/>
    <property type="match status" value="1"/>
</dbReference>
<dbReference type="Pfam" id="PF00620">
    <property type="entry name" value="RhoGAP"/>
    <property type="match status" value="1"/>
</dbReference>
<dbReference type="Gene3D" id="2.30.42.10">
    <property type="match status" value="1"/>
</dbReference>
<dbReference type="FunFam" id="1.10.555.10:FF:000031">
    <property type="entry name" value="rho GTPase-activating protein 100F isoform X6"/>
    <property type="match status" value="1"/>
</dbReference>
<dbReference type="AlphaFoldDB" id="A0A8X6MI94"/>
<dbReference type="Pfam" id="PF00595">
    <property type="entry name" value="PDZ"/>
    <property type="match status" value="1"/>
</dbReference>
<dbReference type="InterPro" id="IPR001478">
    <property type="entry name" value="PDZ"/>
</dbReference>
<dbReference type="EMBL" id="BMAV01027358">
    <property type="protein sequence ID" value="GFS58638.1"/>
    <property type="molecule type" value="Genomic_DNA"/>
</dbReference>
<feature type="compositionally biased region" description="Low complexity" evidence="2">
    <location>
        <begin position="1077"/>
        <end position="1088"/>
    </location>
</feature>
<dbReference type="InterPro" id="IPR036034">
    <property type="entry name" value="PDZ_sf"/>
</dbReference>
<feature type="domain" description="PDZ" evidence="4">
    <location>
        <begin position="140"/>
        <end position="210"/>
    </location>
</feature>
<proteinExistence type="predicted"/>
<dbReference type="Pfam" id="PF25336">
    <property type="entry name" value="C2_SYDE"/>
    <property type="match status" value="1"/>
</dbReference>
<dbReference type="PROSITE" id="PS50106">
    <property type="entry name" value="PDZ"/>
    <property type="match status" value="1"/>
</dbReference>
<feature type="region of interest" description="Disordered" evidence="2">
    <location>
        <begin position="281"/>
        <end position="301"/>
    </location>
</feature>
<dbReference type="InterPro" id="IPR057459">
    <property type="entry name" value="SYDE1/2_C2"/>
</dbReference>
<evidence type="ECO:0000259" key="3">
    <source>
        <dbReference type="PROSITE" id="PS50004"/>
    </source>
</evidence>
<dbReference type="SUPFAM" id="SSF50156">
    <property type="entry name" value="PDZ domain-like"/>
    <property type="match status" value="1"/>
</dbReference>
<evidence type="ECO:0000259" key="4">
    <source>
        <dbReference type="PROSITE" id="PS50106"/>
    </source>
</evidence>
<feature type="region of interest" description="Disordered" evidence="2">
    <location>
        <begin position="442"/>
        <end position="529"/>
    </location>
</feature>
<dbReference type="InterPro" id="IPR000008">
    <property type="entry name" value="C2_dom"/>
</dbReference>
<protein>
    <submittedName>
        <fullName evidence="6">Rho GTPase-activating protein 100F</fullName>
    </submittedName>
</protein>
<feature type="region of interest" description="Disordered" evidence="2">
    <location>
        <begin position="561"/>
        <end position="585"/>
    </location>
</feature>
<feature type="compositionally biased region" description="Polar residues" evidence="2">
    <location>
        <begin position="284"/>
        <end position="301"/>
    </location>
</feature>
<dbReference type="GO" id="GO:0005096">
    <property type="term" value="F:GTPase activator activity"/>
    <property type="evidence" value="ECO:0007669"/>
    <property type="project" value="UniProtKB-KW"/>
</dbReference>
<evidence type="ECO:0000259" key="5">
    <source>
        <dbReference type="PROSITE" id="PS50238"/>
    </source>
</evidence>
<dbReference type="InterPro" id="IPR008936">
    <property type="entry name" value="Rho_GTPase_activation_prot"/>
</dbReference>
<dbReference type="OrthoDB" id="120383at2759"/>
<feature type="domain" description="C2" evidence="3">
    <location>
        <begin position="724"/>
        <end position="843"/>
    </location>
</feature>
<dbReference type="PROSITE" id="PS50238">
    <property type="entry name" value="RHOGAP"/>
    <property type="match status" value="1"/>
</dbReference>
<organism evidence="6 7">
    <name type="scientific">Trichonephila inaurata madagascariensis</name>
    <dbReference type="NCBI Taxonomy" id="2747483"/>
    <lineage>
        <taxon>Eukaryota</taxon>
        <taxon>Metazoa</taxon>
        <taxon>Ecdysozoa</taxon>
        <taxon>Arthropoda</taxon>
        <taxon>Chelicerata</taxon>
        <taxon>Arachnida</taxon>
        <taxon>Araneae</taxon>
        <taxon>Araneomorphae</taxon>
        <taxon>Entelegynae</taxon>
        <taxon>Araneoidea</taxon>
        <taxon>Nephilidae</taxon>
        <taxon>Trichonephila</taxon>
        <taxon>Trichonephila inaurata</taxon>
    </lineage>
</organism>
<dbReference type="GO" id="GO:0030030">
    <property type="term" value="P:cell projection organization"/>
    <property type="evidence" value="ECO:0007669"/>
    <property type="project" value="TreeGrafter"/>
</dbReference>
<dbReference type="Gene3D" id="1.10.555.10">
    <property type="entry name" value="Rho GTPase activation protein"/>
    <property type="match status" value="1"/>
</dbReference>
<accession>A0A8X6MI94</accession>
<reference evidence="6" key="1">
    <citation type="submission" date="2020-08" db="EMBL/GenBank/DDBJ databases">
        <title>Multicomponent nature underlies the extraordinary mechanical properties of spider dragline silk.</title>
        <authorList>
            <person name="Kono N."/>
            <person name="Nakamura H."/>
            <person name="Mori M."/>
            <person name="Yoshida Y."/>
            <person name="Ohtoshi R."/>
            <person name="Malay A.D."/>
            <person name="Moran D.A.P."/>
            <person name="Tomita M."/>
            <person name="Numata K."/>
            <person name="Arakawa K."/>
        </authorList>
    </citation>
    <scope>NUCLEOTIDE SEQUENCE</scope>
</reference>
<gene>
    <name evidence="6" type="primary">RhoGAP100F</name>
    <name evidence="6" type="ORF">TNIN_304861</name>
</gene>
<feature type="compositionally biased region" description="Polar residues" evidence="2">
    <location>
        <begin position="464"/>
        <end position="475"/>
    </location>
</feature>
<dbReference type="SUPFAM" id="SSF49562">
    <property type="entry name" value="C2 domain (Calcium/lipid-binding domain, CaLB)"/>
    <property type="match status" value="1"/>
</dbReference>
<dbReference type="GO" id="GO:0016477">
    <property type="term" value="P:cell migration"/>
    <property type="evidence" value="ECO:0007669"/>
    <property type="project" value="TreeGrafter"/>
</dbReference>
<evidence type="ECO:0000313" key="7">
    <source>
        <dbReference type="Proteomes" id="UP000886998"/>
    </source>
</evidence>
<feature type="compositionally biased region" description="Polar residues" evidence="2">
    <location>
        <begin position="484"/>
        <end position="495"/>
    </location>
</feature>
<dbReference type="Gene3D" id="2.60.40.150">
    <property type="entry name" value="C2 domain"/>
    <property type="match status" value="1"/>
</dbReference>
<dbReference type="GO" id="GO:0046578">
    <property type="term" value="P:regulation of Ras protein signal transduction"/>
    <property type="evidence" value="ECO:0007669"/>
    <property type="project" value="TreeGrafter"/>
</dbReference>
<dbReference type="InterPro" id="IPR035892">
    <property type="entry name" value="C2_domain_sf"/>
</dbReference>
<name>A0A8X6MI94_9ARAC</name>
<dbReference type="InterPro" id="IPR052118">
    <property type="entry name" value="Rho-GAP_regulator"/>
</dbReference>
<dbReference type="PANTHER" id="PTHR46150:SF3">
    <property type="entry name" value="RHO GTPASE-ACTIVATING PROTEIN 100F"/>
    <property type="match status" value="1"/>
</dbReference>
<evidence type="ECO:0000256" key="2">
    <source>
        <dbReference type="SAM" id="MobiDB-lite"/>
    </source>
</evidence>
<sequence>MSTSIGHPPRLRYKMKHILSSTMLCCGRKKETREVESQAMCEESTPNRRPTRPLLRGPAARMMPEMVVQSDFRKVSGISTEIFRQIEAVEKDFDPQAAEAVEKRGEMIIRLLDPASLGRVGAEACRRYLRAADSSHVVQFVEIVKRPGQTLGLYIREGDLLTQSDGVFISRIALESAVYSSGLLKVEDEILAVNLVDVRHVSLDDVVIIMSIPRRLVLTIRSRISGRMTAAMAARPAMDEVRPPVVVVKKEFVEDANDDYPGANDWMRGPTGRTQVMLEPHHQAANQRQQPDASSPPSLSINDVAPYYYNMPAMGPPKTQEEARMMWEEQRGSQAVLTRQPKPQPSFPTTLQSLAEQTNHSVHTFHAEPTDPRRLFFPAHQQQVHPRSERSLPERYRYLEDPSLRTRSTRLLRTESEQRISTLGSDSYDRFYSLGRPLRRSGSGMSITMQRRGRPRRAADEITQPLQPQAIATLTNRRRPTIDGSASDTEATESPKNGLAQRQRGVPRPAFAMPRPYGGNQAARSNSLPRVRMSEMDFRRFQQITQQQPASATVRLLPYDSQSDSDGALSAPELPAARSGRRDRARRMTSPIFTSVEYSQWLTRAPSTSALYDRTRRAPGVRPQLPRSAHSAESLLDRLKQEEERGLGLPTSVSTLYTRRPLLRSATDLASELGRHTISHQPNHQTLLGHPYVLEYLRQIPNPTPVKPSEERLHLLTLNPREFLKYRPEKDSETVLGGDGFSGLLWVHLLAGRGLRSTSHSDHFRDLYCVIECDRVHKARTVVRTGEHSFDWDEVFELELVDNTEVAFLLYSWDPQLRHKLCYKGSVHLLTILRESPTHSLALKMEPRGTLYLKLRYRDPRQTFQRLPSQNPNGLFGVDLESLVIRENSGFSIPLIVKRCAEEVEKRGLDIVGIYRLCGSAVRKKTLREAFERNSHNVDLSIDHVPDINVITSVLKDYLRELPEPLITKGLFDMLLDGFSVCLPDDPEGNAKLMFSILDCLPKVNRCTVLYLMDHLKLVTSHSERNKMSSQSLAICFGPVVMCHTETGAPVAELRKPIEIFKYLLEIWPAKRALPPGSGSSNSSGSNGVPEDRTQGGGGRTTPAKKPINWGGQRPLPESSC</sequence>
<feature type="region of interest" description="Disordered" evidence="2">
    <location>
        <begin position="1075"/>
        <end position="1121"/>
    </location>
</feature>
<keyword evidence="7" id="KW-1185">Reference proteome</keyword>
<dbReference type="Proteomes" id="UP000886998">
    <property type="component" value="Unassembled WGS sequence"/>
</dbReference>
<feature type="domain" description="Rho-GAP" evidence="5">
    <location>
        <begin position="878"/>
        <end position="1072"/>
    </location>
</feature>
<comment type="caution">
    <text evidence="6">The sequence shown here is derived from an EMBL/GenBank/DDBJ whole genome shotgun (WGS) entry which is preliminary data.</text>
</comment>